<feature type="signal peptide" evidence="1">
    <location>
        <begin position="1"/>
        <end position="31"/>
    </location>
</feature>
<reference evidence="2 3" key="1">
    <citation type="submission" date="2017-06" db="EMBL/GenBank/DDBJ databases">
        <title>Genome sequencing of cyanobaciteial culture collection at National Institute for Environmental Studies (NIES).</title>
        <authorList>
            <person name="Hirose Y."/>
            <person name="Shimura Y."/>
            <person name="Fujisawa T."/>
            <person name="Nakamura Y."/>
            <person name="Kawachi M."/>
        </authorList>
    </citation>
    <scope>NUCLEOTIDE SEQUENCE [LARGE SCALE GENOMIC DNA]</scope>
    <source>
        <strain evidence="2 3">NIES-2135</strain>
    </source>
</reference>
<protein>
    <submittedName>
        <fullName evidence="2">PEP motif putative anchor domain protein</fullName>
    </submittedName>
</protein>
<dbReference type="EMBL" id="AP018203">
    <property type="protein sequence ID" value="BAY54473.1"/>
    <property type="molecule type" value="Genomic_DNA"/>
</dbReference>
<accession>A0A1Z4JCT2</accession>
<dbReference type="AlphaFoldDB" id="A0A1Z4JCT2"/>
<evidence type="ECO:0000313" key="2">
    <source>
        <dbReference type="EMBL" id="BAY54473.1"/>
    </source>
</evidence>
<organism evidence="2 3">
    <name type="scientific">Leptolyngbya boryana NIES-2135</name>
    <dbReference type="NCBI Taxonomy" id="1973484"/>
    <lineage>
        <taxon>Bacteria</taxon>
        <taxon>Bacillati</taxon>
        <taxon>Cyanobacteriota</taxon>
        <taxon>Cyanophyceae</taxon>
        <taxon>Leptolyngbyales</taxon>
        <taxon>Leptolyngbyaceae</taxon>
        <taxon>Leptolyngbya group</taxon>
        <taxon>Leptolyngbya</taxon>
    </lineage>
</organism>
<gene>
    <name evidence="2" type="ORF">NIES2135_12900</name>
</gene>
<evidence type="ECO:0000313" key="3">
    <source>
        <dbReference type="Proteomes" id="UP000217895"/>
    </source>
</evidence>
<feature type="chain" id="PRO_5011111723" evidence="1">
    <location>
        <begin position="32"/>
        <end position="261"/>
    </location>
</feature>
<evidence type="ECO:0000256" key="1">
    <source>
        <dbReference type="SAM" id="SignalP"/>
    </source>
</evidence>
<proteinExistence type="predicted"/>
<keyword evidence="1" id="KW-0732">Signal</keyword>
<dbReference type="Proteomes" id="UP000217895">
    <property type="component" value="Chromosome"/>
</dbReference>
<sequence length="261" mass="27872">MKFTIQTVMQGLMLTAPIVISSTIAIAPSQAASLAASSSSLLLNNFTWQGNNLNSGITTSTKTISSPGSGAFAEAPADALTTVDELDQFSEAFATGMGSNYFATAESSSFTEINFDTQCGCFQFDFEAALAAIAFATEPGEYASANSLVAFGIFNGENLIDSFEASLSANNPFNLVRSSDFIHIDSIFDSGFGVEIAGFYQRHFEPETQLTVRGITRTDATATVPEPPMFAALVILPGLFWLKRRSQMKALPQAISDRQSD</sequence>
<name>A0A1Z4JCT2_LEPBY</name>
<keyword evidence="3" id="KW-1185">Reference proteome</keyword>